<gene>
    <name evidence="1" type="ORF">CEXT_583261</name>
</gene>
<evidence type="ECO:0000313" key="1">
    <source>
        <dbReference type="EMBL" id="GIY13942.1"/>
    </source>
</evidence>
<dbReference type="Proteomes" id="UP001054945">
    <property type="component" value="Unassembled WGS sequence"/>
</dbReference>
<comment type="caution">
    <text evidence="1">The sequence shown here is derived from an EMBL/GenBank/DDBJ whole genome shotgun (WGS) entry which is preliminary data.</text>
</comment>
<accession>A0AAV4QXG6</accession>
<proteinExistence type="predicted"/>
<evidence type="ECO:0000313" key="2">
    <source>
        <dbReference type="Proteomes" id="UP001054945"/>
    </source>
</evidence>
<reference evidence="1 2" key="1">
    <citation type="submission" date="2021-06" db="EMBL/GenBank/DDBJ databases">
        <title>Caerostris extrusa draft genome.</title>
        <authorList>
            <person name="Kono N."/>
            <person name="Arakawa K."/>
        </authorList>
    </citation>
    <scope>NUCLEOTIDE SEQUENCE [LARGE SCALE GENOMIC DNA]</scope>
</reference>
<dbReference type="EMBL" id="BPLR01007021">
    <property type="protein sequence ID" value="GIY13942.1"/>
    <property type="molecule type" value="Genomic_DNA"/>
</dbReference>
<sequence>MYIKFEPRDHAQPLRHHIQQQLKNNLATRFSVRGPSLNKIPETGLPSGYILNHSLSILRILLSDRLTQSLKSGSCVAHRSCEPVNLLRDQSHFLHSGCHLVGGWELIVLHK</sequence>
<name>A0AAV4QXG6_CAEEX</name>
<protein>
    <submittedName>
        <fullName evidence="1">Uncharacterized protein</fullName>
    </submittedName>
</protein>
<organism evidence="1 2">
    <name type="scientific">Caerostris extrusa</name>
    <name type="common">Bark spider</name>
    <name type="synonym">Caerostris bankana</name>
    <dbReference type="NCBI Taxonomy" id="172846"/>
    <lineage>
        <taxon>Eukaryota</taxon>
        <taxon>Metazoa</taxon>
        <taxon>Ecdysozoa</taxon>
        <taxon>Arthropoda</taxon>
        <taxon>Chelicerata</taxon>
        <taxon>Arachnida</taxon>
        <taxon>Araneae</taxon>
        <taxon>Araneomorphae</taxon>
        <taxon>Entelegynae</taxon>
        <taxon>Araneoidea</taxon>
        <taxon>Araneidae</taxon>
        <taxon>Caerostris</taxon>
    </lineage>
</organism>
<dbReference type="AlphaFoldDB" id="A0AAV4QXG6"/>
<keyword evidence="2" id="KW-1185">Reference proteome</keyword>